<organism evidence="2 3">
    <name type="scientific">Halobium palmae</name>
    <dbReference type="NCBI Taxonomy" id="1776492"/>
    <lineage>
        <taxon>Archaea</taxon>
        <taxon>Methanobacteriati</taxon>
        <taxon>Methanobacteriota</taxon>
        <taxon>Stenosarchaea group</taxon>
        <taxon>Halobacteria</taxon>
        <taxon>Halobacteriales</taxon>
        <taxon>Haloferacaceae</taxon>
        <taxon>Halobium</taxon>
    </lineage>
</organism>
<protein>
    <submittedName>
        <fullName evidence="2">Uncharacterized protein</fullName>
    </submittedName>
</protein>
<feature type="transmembrane region" description="Helical" evidence="1">
    <location>
        <begin position="15"/>
        <end position="40"/>
    </location>
</feature>
<name>A0ABD5RVA2_9EURY</name>
<accession>A0ABD5RVA2</accession>
<reference evidence="2 3" key="1">
    <citation type="journal article" date="2019" name="Int. J. Syst. Evol. Microbiol.">
        <title>The Global Catalogue of Microorganisms (GCM) 10K type strain sequencing project: providing services to taxonomists for standard genome sequencing and annotation.</title>
        <authorList>
            <consortium name="The Broad Institute Genomics Platform"/>
            <consortium name="The Broad Institute Genome Sequencing Center for Infectious Disease"/>
            <person name="Wu L."/>
            <person name="Ma J."/>
        </authorList>
    </citation>
    <scope>NUCLEOTIDE SEQUENCE [LARGE SCALE GENOMIC DNA]</scope>
    <source>
        <strain evidence="2 3">NBRC 111368</strain>
    </source>
</reference>
<dbReference type="EMBL" id="JBHSWU010000005">
    <property type="protein sequence ID" value="MFC6723154.1"/>
    <property type="molecule type" value="Genomic_DNA"/>
</dbReference>
<evidence type="ECO:0000313" key="2">
    <source>
        <dbReference type="EMBL" id="MFC6723154.1"/>
    </source>
</evidence>
<evidence type="ECO:0000313" key="3">
    <source>
        <dbReference type="Proteomes" id="UP001596328"/>
    </source>
</evidence>
<proteinExistence type="predicted"/>
<dbReference type="Pfam" id="PF26047">
    <property type="entry name" value="DUF8015"/>
    <property type="match status" value="1"/>
</dbReference>
<comment type="caution">
    <text evidence="2">The sequence shown here is derived from an EMBL/GenBank/DDBJ whole genome shotgun (WGS) entry which is preliminary data.</text>
</comment>
<dbReference type="InterPro" id="IPR058328">
    <property type="entry name" value="DUF8015"/>
</dbReference>
<keyword evidence="1" id="KW-0472">Membrane</keyword>
<evidence type="ECO:0000256" key="1">
    <source>
        <dbReference type="SAM" id="Phobius"/>
    </source>
</evidence>
<sequence length="64" mass="6511">MTSPIPPAAPTRFDLMLVLIGLSLLTGGVVGVLSTIPIYLSSGASSLAASVVVYEGLVRNPPTE</sequence>
<gene>
    <name evidence="2" type="ORF">ACFQE1_01855</name>
</gene>
<keyword evidence="1" id="KW-1133">Transmembrane helix</keyword>
<dbReference type="Proteomes" id="UP001596328">
    <property type="component" value="Unassembled WGS sequence"/>
</dbReference>
<dbReference type="AlphaFoldDB" id="A0ABD5RVA2"/>
<keyword evidence="3" id="KW-1185">Reference proteome</keyword>
<keyword evidence="1" id="KW-0812">Transmembrane</keyword>